<dbReference type="PANTHER" id="PTHR34299">
    <property type="entry name" value="DIACYLGLYCEROL KINASE"/>
    <property type="match status" value="1"/>
</dbReference>
<keyword evidence="23" id="KW-1185">Reference proteome</keyword>
<dbReference type="Gene3D" id="1.10.287.3610">
    <property type="match status" value="1"/>
</dbReference>
<keyword evidence="9 21" id="KW-0808">Transferase</keyword>
<dbReference type="RefSeq" id="WP_371838450.1">
    <property type="nucleotide sequence ID" value="NZ_JBGMEK010000013.1"/>
</dbReference>
<comment type="cofactor">
    <cofactor evidence="1">
        <name>Mg(2+)</name>
        <dbReference type="ChEBI" id="CHEBI:18420"/>
    </cofactor>
</comment>
<dbReference type="Pfam" id="PF01219">
    <property type="entry name" value="DAGK_prokar"/>
    <property type="match status" value="1"/>
</dbReference>
<evidence type="ECO:0000256" key="16">
    <source>
        <dbReference type="ARBA" id="ARBA00022989"/>
    </source>
</evidence>
<comment type="catalytic activity">
    <reaction evidence="21">
        <text>a 1,2-diacyl-sn-glycerol + ATP = a 1,2-diacyl-sn-glycero-3-phosphate + ADP + H(+)</text>
        <dbReference type="Rhea" id="RHEA:10272"/>
        <dbReference type="ChEBI" id="CHEBI:15378"/>
        <dbReference type="ChEBI" id="CHEBI:17815"/>
        <dbReference type="ChEBI" id="CHEBI:30616"/>
        <dbReference type="ChEBI" id="CHEBI:58608"/>
        <dbReference type="ChEBI" id="CHEBI:456216"/>
        <dbReference type="EC" id="2.7.1.107"/>
    </reaction>
</comment>
<keyword evidence="19" id="KW-0594">Phospholipid biosynthesis</keyword>
<keyword evidence="14 21" id="KW-0067">ATP-binding</keyword>
<keyword evidence="17 21" id="KW-0443">Lipid metabolism</keyword>
<evidence type="ECO:0000256" key="4">
    <source>
        <dbReference type="ARBA" id="ARBA00012133"/>
    </source>
</evidence>
<evidence type="ECO:0000256" key="8">
    <source>
        <dbReference type="ARBA" id="ARBA00022519"/>
    </source>
</evidence>
<evidence type="ECO:0000256" key="1">
    <source>
        <dbReference type="ARBA" id="ARBA00001946"/>
    </source>
</evidence>
<keyword evidence="10 21" id="KW-0812">Transmembrane</keyword>
<dbReference type="InterPro" id="IPR036945">
    <property type="entry name" value="DAGK_sf"/>
</dbReference>
<keyword evidence="12 21" id="KW-0547">Nucleotide-binding</keyword>
<evidence type="ECO:0000256" key="21">
    <source>
        <dbReference type="RuleBase" id="RU363065"/>
    </source>
</evidence>
<organism evidence="22 23">
    <name type="scientific">Microbulbifer epialgicus</name>
    <dbReference type="NCBI Taxonomy" id="393907"/>
    <lineage>
        <taxon>Bacteria</taxon>
        <taxon>Pseudomonadati</taxon>
        <taxon>Pseudomonadota</taxon>
        <taxon>Gammaproteobacteria</taxon>
        <taxon>Cellvibrionales</taxon>
        <taxon>Microbulbiferaceae</taxon>
        <taxon>Microbulbifer</taxon>
    </lineage>
</organism>
<evidence type="ECO:0000313" key="23">
    <source>
        <dbReference type="Proteomes" id="UP001569428"/>
    </source>
</evidence>
<dbReference type="InterPro" id="IPR000829">
    <property type="entry name" value="DAGK"/>
</dbReference>
<accession>A0ABV4NXX5</accession>
<dbReference type="PANTHER" id="PTHR34299:SF1">
    <property type="entry name" value="DIACYLGLYCEROL KINASE"/>
    <property type="match status" value="1"/>
</dbReference>
<protein>
    <recommendedName>
        <fullName evidence="5 21">Diacylglycerol kinase</fullName>
        <ecNumber evidence="4 21">2.7.1.107</ecNumber>
    </recommendedName>
</protein>
<keyword evidence="6" id="KW-1003">Cell membrane</keyword>
<evidence type="ECO:0000256" key="18">
    <source>
        <dbReference type="ARBA" id="ARBA00023136"/>
    </source>
</evidence>
<evidence type="ECO:0000256" key="19">
    <source>
        <dbReference type="ARBA" id="ARBA00023209"/>
    </source>
</evidence>
<dbReference type="Proteomes" id="UP001569428">
    <property type="component" value="Unassembled WGS sequence"/>
</dbReference>
<dbReference type="EC" id="2.7.1.107" evidence="4 21"/>
<evidence type="ECO:0000256" key="20">
    <source>
        <dbReference type="ARBA" id="ARBA00023264"/>
    </source>
</evidence>
<evidence type="ECO:0000256" key="9">
    <source>
        <dbReference type="ARBA" id="ARBA00022679"/>
    </source>
</evidence>
<keyword evidence="20 21" id="KW-1208">Phospholipid metabolism</keyword>
<dbReference type="EMBL" id="JBGMEK010000013">
    <property type="protein sequence ID" value="MFA0810877.1"/>
    <property type="molecule type" value="Genomic_DNA"/>
</dbReference>
<keyword evidence="15" id="KW-0460">Magnesium</keyword>
<gene>
    <name evidence="22" type="ORF">ACCI49_08075</name>
</gene>
<sequence length="139" mass="14879">MQKEVANKPEEPEEVANKPGKKGIARLIAAANYSGQGLAAAWRNEEAFRQEVVLVILIIPLALWVGDTPAERAILIAASLVVLPLELINSAIEATVDRIGAEKHPLAKIAKDTGSAAVAVALIMWFIVWGCIVIPKLPI</sequence>
<evidence type="ECO:0000256" key="14">
    <source>
        <dbReference type="ARBA" id="ARBA00022840"/>
    </source>
</evidence>
<dbReference type="InterPro" id="IPR033718">
    <property type="entry name" value="DAGK_prok"/>
</dbReference>
<evidence type="ECO:0000256" key="3">
    <source>
        <dbReference type="ARBA" id="ARBA00005967"/>
    </source>
</evidence>
<comment type="similarity">
    <text evidence="3 21">Belongs to the bacterial diacylglycerol kinase family.</text>
</comment>
<evidence type="ECO:0000256" key="5">
    <source>
        <dbReference type="ARBA" id="ARBA00017575"/>
    </source>
</evidence>
<evidence type="ECO:0000256" key="12">
    <source>
        <dbReference type="ARBA" id="ARBA00022741"/>
    </source>
</evidence>
<dbReference type="GO" id="GO:0004143">
    <property type="term" value="F:ATP-dependent diacylglycerol kinase activity"/>
    <property type="evidence" value="ECO:0007669"/>
    <property type="project" value="UniProtKB-EC"/>
</dbReference>
<feature type="transmembrane region" description="Helical" evidence="21">
    <location>
        <begin position="72"/>
        <end position="92"/>
    </location>
</feature>
<dbReference type="PROSITE" id="PS01069">
    <property type="entry name" value="DAGK_PROKAR"/>
    <property type="match status" value="1"/>
</dbReference>
<keyword evidence="8 21" id="KW-0997">Cell inner membrane</keyword>
<reference evidence="22 23" key="1">
    <citation type="submission" date="2024-08" db="EMBL/GenBank/DDBJ databases">
        <authorList>
            <person name="Ishaq N."/>
        </authorList>
    </citation>
    <scope>NUCLEOTIDE SEQUENCE [LARGE SCALE GENOMIC DNA]</scope>
    <source>
        <strain evidence="22 23">DSM 18651</strain>
    </source>
</reference>
<proteinExistence type="inferred from homology"/>
<keyword evidence="13 21" id="KW-0418">Kinase</keyword>
<evidence type="ECO:0000256" key="17">
    <source>
        <dbReference type="ARBA" id="ARBA00023098"/>
    </source>
</evidence>
<comment type="subcellular location">
    <subcellularLocation>
        <location evidence="2 21">Cell inner membrane</location>
        <topology evidence="2 21">Multi-pass membrane protein</topology>
    </subcellularLocation>
</comment>
<keyword evidence="18 21" id="KW-0472">Membrane</keyword>
<feature type="transmembrane region" description="Helical" evidence="21">
    <location>
        <begin position="48"/>
        <end position="66"/>
    </location>
</feature>
<evidence type="ECO:0000256" key="6">
    <source>
        <dbReference type="ARBA" id="ARBA00022475"/>
    </source>
</evidence>
<feature type="transmembrane region" description="Helical" evidence="21">
    <location>
        <begin position="113"/>
        <end position="135"/>
    </location>
</feature>
<dbReference type="CDD" id="cd14264">
    <property type="entry name" value="DAGK_IM"/>
    <property type="match status" value="1"/>
</dbReference>
<name>A0ABV4NXX5_9GAMM</name>
<keyword evidence="11" id="KW-0479">Metal-binding</keyword>
<comment type="function">
    <text evidence="21">Catalyzes the ATP-dependent phosphorylation of sn-l,2-diacylglycerol (DAG) to phosphatidic acid. Involved in the recycling of diacylglycerol produced as a by-product during membrane-derived oligosaccharide (MDO) biosynthesis.</text>
</comment>
<evidence type="ECO:0000313" key="22">
    <source>
        <dbReference type="EMBL" id="MFA0810877.1"/>
    </source>
</evidence>
<evidence type="ECO:0000256" key="13">
    <source>
        <dbReference type="ARBA" id="ARBA00022777"/>
    </source>
</evidence>
<evidence type="ECO:0000256" key="15">
    <source>
        <dbReference type="ARBA" id="ARBA00022842"/>
    </source>
</evidence>
<evidence type="ECO:0000256" key="2">
    <source>
        <dbReference type="ARBA" id="ARBA00004429"/>
    </source>
</evidence>
<evidence type="ECO:0000256" key="7">
    <source>
        <dbReference type="ARBA" id="ARBA00022516"/>
    </source>
</evidence>
<keyword evidence="16 21" id="KW-1133">Transmembrane helix</keyword>
<evidence type="ECO:0000256" key="10">
    <source>
        <dbReference type="ARBA" id="ARBA00022692"/>
    </source>
</evidence>
<keyword evidence="7" id="KW-0444">Lipid biosynthesis</keyword>
<comment type="caution">
    <text evidence="22">The sequence shown here is derived from an EMBL/GenBank/DDBJ whole genome shotgun (WGS) entry which is preliminary data.</text>
</comment>
<evidence type="ECO:0000256" key="11">
    <source>
        <dbReference type="ARBA" id="ARBA00022723"/>
    </source>
</evidence>